<sequence length="231" mass="24984">MSTPQDPRALPGPTGPDDDYSATVLASHWIQRPVGGPPPEDTTRVDAKRVDSTLVDTTVPAVPTGPGEETVLRFGPGVTTALAHRVDVTAAASATPAPRRRGRWRRHVVPVCVLAVVLGFLWWRDHSSTPLSVRAVAVRADRTHLVCDGTADVVGVVRTDGHEGTVAYRWVRDGGTTSPVRHASLDRGQRTVRVHLRWTFQGHGRQSTTATLRVLSPTPHTASLRLAYDCP</sequence>
<accession>A0A101QN42</accession>
<evidence type="ECO:0000313" key="3">
    <source>
        <dbReference type="Proteomes" id="UP000053271"/>
    </source>
</evidence>
<gene>
    <name evidence="2" type="ORF">AQJ30_36150</name>
</gene>
<evidence type="ECO:0000313" key="2">
    <source>
        <dbReference type="EMBL" id="KUN32895.1"/>
    </source>
</evidence>
<protein>
    <submittedName>
        <fullName evidence="2">Uncharacterized protein</fullName>
    </submittedName>
</protein>
<dbReference type="AlphaFoldDB" id="A0A101QN42"/>
<feature type="region of interest" description="Disordered" evidence="1">
    <location>
        <begin position="1"/>
        <end position="21"/>
    </location>
</feature>
<comment type="caution">
    <text evidence="2">The sequence shown here is derived from an EMBL/GenBank/DDBJ whole genome shotgun (WGS) entry which is preliminary data.</text>
</comment>
<dbReference type="RefSeq" id="WP_067242425.1">
    <property type="nucleotide sequence ID" value="NZ_KQ948570.1"/>
</dbReference>
<proteinExistence type="predicted"/>
<feature type="region of interest" description="Disordered" evidence="1">
    <location>
        <begin position="27"/>
        <end position="46"/>
    </location>
</feature>
<dbReference type="EMBL" id="LMWS01000061">
    <property type="protein sequence ID" value="KUN32895.1"/>
    <property type="molecule type" value="Genomic_DNA"/>
</dbReference>
<reference evidence="2 3" key="1">
    <citation type="submission" date="2015-10" db="EMBL/GenBank/DDBJ databases">
        <title>Draft genome sequence of Streptomyces longwoodensis DSM 41677, type strain for the species Streptomyces longwoodensis.</title>
        <authorList>
            <person name="Ruckert C."/>
            <person name="Winkler A."/>
            <person name="Kalinowski J."/>
            <person name="Kampfer P."/>
            <person name="Glaeser S."/>
        </authorList>
    </citation>
    <scope>NUCLEOTIDE SEQUENCE [LARGE SCALE GENOMIC DNA]</scope>
    <source>
        <strain evidence="2 3">DSM 41677</strain>
    </source>
</reference>
<evidence type="ECO:0000256" key="1">
    <source>
        <dbReference type="SAM" id="MobiDB-lite"/>
    </source>
</evidence>
<dbReference type="STRING" id="68231.AQJ30_36150"/>
<dbReference type="Proteomes" id="UP000053271">
    <property type="component" value="Unassembled WGS sequence"/>
</dbReference>
<keyword evidence="3" id="KW-1185">Reference proteome</keyword>
<organism evidence="2 3">
    <name type="scientific">Streptomyces longwoodensis</name>
    <dbReference type="NCBI Taxonomy" id="68231"/>
    <lineage>
        <taxon>Bacteria</taxon>
        <taxon>Bacillati</taxon>
        <taxon>Actinomycetota</taxon>
        <taxon>Actinomycetes</taxon>
        <taxon>Kitasatosporales</taxon>
        <taxon>Streptomycetaceae</taxon>
        <taxon>Streptomyces</taxon>
    </lineage>
</organism>
<dbReference type="GeneID" id="91430010"/>
<name>A0A101QN42_9ACTN</name>